<gene>
    <name evidence="1" type="ORF">Phou_059480</name>
</gene>
<keyword evidence="2" id="KW-1185">Reference proteome</keyword>
<dbReference type="Proteomes" id="UP000482800">
    <property type="component" value="Unassembled WGS sequence"/>
</dbReference>
<reference evidence="1 2" key="1">
    <citation type="submission" date="2020-03" db="EMBL/GenBank/DDBJ databases">
        <title>Whole genome shotgun sequence of Phytohabitans houttuyneae NBRC 108639.</title>
        <authorList>
            <person name="Komaki H."/>
            <person name="Tamura T."/>
        </authorList>
    </citation>
    <scope>NUCLEOTIDE SEQUENCE [LARGE SCALE GENOMIC DNA]</scope>
    <source>
        <strain evidence="1 2">NBRC 108639</strain>
    </source>
</reference>
<proteinExistence type="predicted"/>
<dbReference type="EMBL" id="BLPF01000002">
    <property type="protein sequence ID" value="GFJ81768.1"/>
    <property type="molecule type" value="Genomic_DNA"/>
</dbReference>
<evidence type="ECO:0000313" key="2">
    <source>
        <dbReference type="Proteomes" id="UP000482800"/>
    </source>
</evidence>
<dbReference type="AlphaFoldDB" id="A0A6V8KH95"/>
<dbReference type="RefSeq" id="WP_246273923.1">
    <property type="nucleotide sequence ID" value="NZ_BLPF01000002.1"/>
</dbReference>
<name>A0A6V8KH95_9ACTN</name>
<comment type="caution">
    <text evidence="1">The sequence shown here is derived from an EMBL/GenBank/DDBJ whole genome shotgun (WGS) entry which is preliminary data.</text>
</comment>
<organism evidence="1 2">
    <name type="scientific">Phytohabitans houttuyneae</name>
    <dbReference type="NCBI Taxonomy" id="1076126"/>
    <lineage>
        <taxon>Bacteria</taxon>
        <taxon>Bacillati</taxon>
        <taxon>Actinomycetota</taxon>
        <taxon>Actinomycetes</taxon>
        <taxon>Micromonosporales</taxon>
        <taxon>Micromonosporaceae</taxon>
    </lineage>
</organism>
<evidence type="ECO:0000313" key="1">
    <source>
        <dbReference type="EMBL" id="GFJ81768.1"/>
    </source>
</evidence>
<sequence>MAAAGGVVDGGRVEPAFVLLHSMLLGPSTWAPVAARLAASGAVAVVPSFVDVADLDDPPFWPRVAATVDDALTRLPPHQPVVLVAHSNAGLLVPAVVRAARRPVAGCLFVDASLPARTGPTPAATAERLAFLRTLATGGRLPQWTTWWSEDDVARLFPDRRTRSTVAAEQPRLPLSYYEQQLPVPAGWDRRPCGYLLFGPPYDRMADEARERGWDVDELPAATCTNSSPRTRWRLASSR</sequence>
<protein>
    <submittedName>
        <fullName evidence="1">Uncharacterized protein</fullName>
    </submittedName>
</protein>
<reference evidence="1 2" key="2">
    <citation type="submission" date="2020-03" db="EMBL/GenBank/DDBJ databases">
        <authorList>
            <person name="Ichikawa N."/>
            <person name="Kimura A."/>
            <person name="Kitahashi Y."/>
            <person name="Uohara A."/>
        </authorList>
    </citation>
    <scope>NUCLEOTIDE SEQUENCE [LARGE SCALE GENOMIC DNA]</scope>
    <source>
        <strain evidence="1 2">NBRC 108639</strain>
    </source>
</reference>
<dbReference type="SUPFAM" id="SSF53474">
    <property type="entry name" value="alpha/beta-Hydrolases"/>
    <property type="match status" value="1"/>
</dbReference>
<accession>A0A6V8KH95</accession>
<dbReference type="Gene3D" id="3.40.50.1820">
    <property type="entry name" value="alpha/beta hydrolase"/>
    <property type="match status" value="1"/>
</dbReference>
<dbReference type="InterPro" id="IPR029058">
    <property type="entry name" value="AB_hydrolase_fold"/>
</dbReference>